<gene>
    <name evidence="2" type="ORF">SPHA_69275</name>
</gene>
<protein>
    <submittedName>
        <fullName evidence="2">Uncharacterized protein</fullName>
    </submittedName>
</protein>
<keyword evidence="1" id="KW-0472">Membrane</keyword>
<keyword evidence="1" id="KW-1133">Transmembrane helix</keyword>
<name>A0A812E7E7_ACAPH</name>
<evidence type="ECO:0000256" key="1">
    <source>
        <dbReference type="SAM" id="Phobius"/>
    </source>
</evidence>
<organism evidence="2 3">
    <name type="scientific">Acanthosepion pharaonis</name>
    <name type="common">Pharaoh cuttlefish</name>
    <name type="synonym">Sepia pharaonis</name>
    <dbReference type="NCBI Taxonomy" id="158019"/>
    <lineage>
        <taxon>Eukaryota</taxon>
        <taxon>Metazoa</taxon>
        <taxon>Spiralia</taxon>
        <taxon>Lophotrochozoa</taxon>
        <taxon>Mollusca</taxon>
        <taxon>Cephalopoda</taxon>
        <taxon>Coleoidea</taxon>
        <taxon>Decapodiformes</taxon>
        <taxon>Sepiida</taxon>
        <taxon>Sepiina</taxon>
        <taxon>Sepiidae</taxon>
        <taxon>Acanthosepion</taxon>
    </lineage>
</organism>
<dbReference type="AlphaFoldDB" id="A0A812E7E7"/>
<reference evidence="2" key="1">
    <citation type="submission" date="2021-01" db="EMBL/GenBank/DDBJ databases">
        <authorList>
            <person name="Li R."/>
            <person name="Bekaert M."/>
        </authorList>
    </citation>
    <scope>NUCLEOTIDE SEQUENCE</scope>
    <source>
        <strain evidence="2">Farmed</strain>
    </source>
</reference>
<sequence>MPRPRQPDMPWKSYLLPENALLQFKQSSTKKVSSYRKLKYAAILKWSSLLLDLKILHLRIDDTTALAERKARKKMKIHHGECVIIPCFFLLLLLLLLLFLLLLPDIIPYFPVSIYLSIYFNSTPAQLRSNITIPSPFFFDLLIQPAALSLRLRER</sequence>
<dbReference type="EMBL" id="CAHIKZ030005067">
    <property type="protein sequence ID" value="CAE1318813.1"/>
    <property type="molecule type" value="Genomic_DNA"/>
</dbReference>
<evidence type="ECO:0000313" key="2">
    <source>
        <dbReference type="EMBL" id="CAE1318813.1"/>
    </source>
</evidence>
<keyword evidence="1" id="KW-0812">Transmembrane</keyword>
<proteinExistence type="predicted"/>
<keyword evidence="3" id="KW-1185">Reference proteome</keyword>
<accession>A0A812E7E7</accession>
<feature type="transmembrane region" description="Helical" evidence="1">
    <location>
        <begin position="82"/>
        <end position="103"/>
    </location>
</feature>
<dbReference type="Proteomes" id="UP000597762">
    <property type="component" value="Unassembled WGS sequence"/>
</dbReference>
<comment type="caution">
    <text evidence="2">The sequence shown here is derived from an EMBL/GenBank/DDBJ whole genome shotgun (WGS) entry which is preliminary data.</text>
</comment>
<evidence type="ECO:0000313" key="3">
    <source>
        <dbReference type="Proteomes" id="UP000597762"/>
    </source>
</evidence>